<dbReference type="RefSeq" id="WP_013069242.1">
    <property type="nucleotide sequence ID" value="NC_014035.1"/>
</dbReference>
<evidence type="ECO:0000256" key="1">
    <source>
        <dbReference type="ARBA" id="ARBA00023015"/>
    </source>
</evidence>
<feature type="transmembrane region" description="Helical" evidence="4">
    <location>
        <begin position="120"/>
        <end position="147"/>
    </location>
</feature>
<evidence type="ECO:0000313" key="6">
    <source>
        <dbReference type="EMBL" id="ADE87270.1"/>
    </source>
</evidence>
<dbReference type="PROSITE" id="PS01124">
    <property type="entry name" value="HTH_ARAC_FAMILY_2"/>
    <property type="match status" value="1"/>
</dbReference>
<dbReference type="OrthoDB" id="345413at2"/>
<keyword evidence="2" id="KW-0238">DNA-binding</keyword>
<keyword evidence="1" id="KW-0805">Transcription regulation</keyword>
<reference evidence="6 7" key="2">
    <citation type="journal article" date="2010" name="J. Bacteriol.">
        <title>Complete genome sequence of the photosynthetic purple nonsulfur bacterium Rhodobacter capsulatus SB 1003.</title>
        <authorList>
            <person name="Strnad H."/>
            <person name="Lapidus A."/>
            <person name="Paces J."/>
            <person name="Ulbrich P."/>
            <person name="Vlcek C."/>
            <person name="Paces V."/>
            <person name="Haselkorn R."/>
        </authorList>
    </citation>
    <scope>NUCLEOTIDE SEQUENCE [LARGE SCALE GENOMIC DNA]</scope>
    <source>
        <strain evidence="7">ATCC BAA-309 / NBRC 16581 / SB1003</strain>
        <plasmid evidence="6 7">pRCB133</plasmid>
    </source>
</reference>
<dbReference type="EMBL" id="CP001313">
    <property type="protein sequence ID" value="ADE87270.1"/>
    <property type="molecule type" value="Genomic_DNA"/>
</dbReference>
<evidence type="ECO:0000259" key="5">
    <source>
        <dbReference type="PROSITE" id="PS01124"/>
    </source>
</evidence>
<dbReference type="AlphaFoldDB" id="D5AVD5"/>
<dbReference type="HOGENOM" id="CLU_041408_4_1_5"/>
<reference key="1">
    <citation type="submission" date="2008-12" db="EMBL/GenBank/DDBJ databases">
        <title>Complete genome sequence of Rhodobacter capsulatus SB1003.</title>
        <authorList>
            <person name="Strnad H."/>
            <person name="Lapidus A."/>
            <person name="Vlcek C."/>
            <person name="Ulbrich P."/>
            <person name="Paces J."/>
            <person name="Maltsev N."/>
            <person name="Kumar V."/>
            <person name="Kogan Y."/>
            <person name="Milgram A."/>
            <person name="Rebrekov D."/>
            <person name="Mazur M."/>
            <person name="Cox R."/>
            <person name="Kyrpides N."/>
            <person name="Kolar M."/>
            <person name="Sachova J."/>
            <person name="Ridl J."/>
            <person name="Ivanova N."/>
            <person name="Kapatral V."/>
            <person name="Los T."/>
            <person name="Lykidis A."/>
            <person name="Mikhailova N."/>
            <person name="Reznik G."/>
            <person name="Vasieva O."/>
            <person name="Fonstein M."/>
            <person name="Paces V."/>
            <person name="Haselkorn R."/>
        </authorList>
    </citation>
    <scope>NUCLEOTIDE SEQUENCE</scope>
    <source>
        <strain>SB1003</strain>
    </source>
</reference>
<evidence type="ECO:0000256" key="2">
    <source>
        <dbReference type="ARBA" id="ARBA00023125"/>
    </source>
</evidence>
<dbReference type="SUPFAM" id="SSF46689">
    <property type="entry name" value="Homeodomain-like"/>
    <property type="match status" value="1"/>
</dbReference>
<dbReference type="PROSITE" id="PS00041">
    <property type="entry name" value="HTH_ARAC_FAMILY_1"/>
    <property type="match status" value="1"/>
</dbReference>
<protein>
    <submittedName>
        <fullName evidence="6">Transcriptional regulator, AraC family</fullName>
    </submittedName>
</protein>
<dbReference type="PANTHER" id="PTHR43280">
    <property type="entry name" value="ARAC-FAMILY TRANSCRIPTIONAL REGULATOR"/>
    <property type="match status" value="1"/>
</dbReference>
<geneLocation type="plasmid" evidence="6 7">
    <name>pRCB133</name>
</geneLocation>
<feature type="transmembrane region" description="Helical" evidence="4">
    <location>
        <begin position="168"/>
        <end position="188"/>
    </location>
</feature>
<dbReference type="InterPro" id="IPR009057">
    <property type="entry name" value="Homeodomain-like_sf"/>
</dbReference>
<keyword evidence="4" id="KW-0472">Membrane</keyword>
<keyword evidence="7" id="KW-1185">Reference proteome</keyword>
<evidence type="ECO:0000256" key="3">
    <source>
        <dbReference type="ARBA" id="ARBA00023163"/>
    </source>
</evidence>
<dbReference type="Proteomes" id="UP000002361">
    <property type="component" value="Plasmid pRCB133"/>
</dbReference>
<dbReference type="PANTHER" id="PTHR43280:SF28">
    <property type="entry name" value="HTH-TYPE TRANSCRIPTIONAL ACTIVATOR RHAS"/>
    <property type="match status" value="1"/>
</dbReference>
<dbReference type="InterPro" id="IPR018062">
    <property type="entry name" value="HTH_AraC-typ_CS"/>
</dbReference>
<dbReference type="Pfam" id="PF12833">
    <property type="entry name" value="HTH_18"/>
    <property type="match status" value="1"/>
</dbReference>
<gene>
    <name evidence="6" type="ordered locus">RCAP_rcp00012</name>
</gene>
<dbReference type="GeneID" id="31492328"/>
<feature type="transmembrane region" description="Helical" evidence="4">
    <location>
        <begin position="27"/>
        <end position="45"/>
    </location>
</feature>
<dbReference type="Gene3D" id="1.10.10.60">
    <property type="entry name" value="Homeodomain-like"/>
    <property type="match status" value="1"/>
</dbReference>
<evidence type="ECO:0000313" key="7">
    <source>
        <dbReference type="Proteomes" id="UP000002361"/>
    </source>
</evidence>
<sequence>MAGIFAGMAAMAALAIWLRGRGADARLTPAVGCLALFALGLAVFLGLDGGPWEDWQVLVLPLLPILLAQHVRSLAGPARWPRIEAALAASGGLCLPFLLLPAAARAAIEAGQVPTLAPGWLLAALAGVGLYWLALCLGTALAGIGILRALRRHAKALAQIIAAPPTPRLSGVALLGACLVALFAIQLLDLLSLGRVLIGPLSDLFLFALILGTALHGLTLKMHWPDWADAVIAATEVPAAPPSYARSGLDPEAMAQLLTRIDAAMRRDSLWRAPGLSLADLAEAARAKPFYVSQALNQGRAESFYDYVNGWRVSEAQALLRATDHTVLDIAHATGFNAKSTFNAAFLKRTGMTPSAWRASGPIGPVAKGAQG</sequence>
<evidence type="ECO:0000256" key="4">
    <source>
        <dbReference type="SAM" id="Phobius"/>
    </source>
</evidence>
<keyword evidence="4" id="KW-1133">Transmembrane helix</keyword>
<feature type="transmembrane region" description="Helical" evidence="4">
    <location>
        <begin position="87"/>
        <end position="108"/>
    </location>
</feature>
<feature type="domain" description="HTH araC/xylS-type" evidence="5">
    <location>
        <begin position="255"/>
        <end position="360"/>
    </location>
</feature>
<keyword evidence="3" id="KW-0804">Transcription</keyword>
<feature type="transmembrane region" description="Helical" evidence="4">
    <location>
        <begin position="57"/>
        <end position="75"/>
    </location>
</feature>
<name>D5AVD5_RHOCB</name>
<dbReference type="KEGG" id="rcp:RCAP_rcp00012"/>
<dbReference type="SMART" id="SM00342">
    <property type="entry name" value="HTH_ARAC"/>
    <property type="match status" value="1"/>
</dbReference>
<dbReference type="GO" id="GO:0003700">
    <property type="term" value="F:DNA-binding transcription factor activity"/>
    <property type="evidence" value="ECO:0007669"/>
    <property type="project" value="InterPro"/>
</dbReference>
<dbReference type="InterPro" id="IPR018060">
    <property type="entry name" value="HTH_AraC"/>
</dbReference>
<keyword evidence="6" id="KW-0614">Plasmid</keyword>
<keyword evidence="4" id="KW-0812">Transmembrane</keyword>
<accession>D5AVD5</accession>
<feature type="transmembrane region" description="Helical" evidence="4">
    <location>
        <begin position="194"/>
        <end position="215"/>
    </location>
</feature>
<dbReference type="GO" id="GO:0043565">
    <property type="term" value="F:sequence-specific DNA binding"/>
    <property type="evidence" value="ECO:0007669"/>
    <property type="project" value="InterPro"/>
</dbReference>
<proteinExistence type="predicted"/>
<organism evidence="6 7">
    <name type="scientific">Rhodobacter capsulatus (strain ATCC BAA-309 / NBRC 16581 / SB1003)</name>
    <dbReference type="NCBI Taxonomy" id="272942"/>
    <lineage>
        <taxon>Bacteria</taxon>
        <taxon>Pseudomonadati</taxon>
        <taxon>Pseudomonadota</taxon>
        <taxon>Alphaproteobacteria</taxon>
        <taxon>Rhodobacterales</taxon>
        <taxon>Rhodobacter group</taxon>
        <taxon>Rhodobacter</taxon>
    </lineage>
</organism>